<evidence type="ECO:0000256" key="1">
    <source>
        <dbReference type="ARBA" id="ARBA00004141"/>
    </source>
</evidence>
<dbReference type="InterPro" id="IPR018108">
    <property type="entry name" value="MCP_transmembrane"/>
</dbReference>
<evidence type="ECO:0000256" key="3">
    <source>
        <dbReference type="ARBA" id="ARBA00023136"/>
    </source>
</evidence>
<evidence type="ECO:0000256" key="2">
    <source>
        <dbReference type="ARBA" id="ARBA00022692"/>
    </source>
</evidence>
<dbReference type="SUPFAM" id="SSF56219">
    <property type="entry name" value="DNase I-like"/>
    <property type="match status" value="1"/>
</dbReference>
<dbReference type="Gene3D" id="1.50.40.10">
    <property type="entry name" value="Mitochondrial carrier domain"/>
    <property type="match status" value="1"/>
</dbReference>
<dbReference type="PANTHER" id="PTHR33710:SF86">
    <property type="entry name" value="VIRAL MOVEMENT PROTEIN"/>
    <property type="match status" value="1"/>
</dbReference>
<dbReference type="InterPro" id="IPR036691">
    <property type="entry name" value="Endo/exonu/phosph_ase_sf"/>
</dbReference>
<name>A0ABQ7EN51_BRACR</name>
<proteinExistence type="predicted"/>
<keyword evidence="3" id="KW-0472">Membrane</keyword>
<accession>A0ABQ7EN51</accession>
<protein>
    <submittedName>
        <fullName evidence="4">Uncharacterized protein</fullName>
    </submittedName>
</protein>
<evidence type="ECO:0000313" key="5">
    <source>
        <dbReference type="Proteomes" id="UP000266723"/>
    </source>
</evidence>
<dbReference type="Proteomes" id="UP000266723">
    <property type="component" value="Unassembled WGS sequence"/>
</dbReference>
<organism evidence="4 5">
    <name type="scientific">Brassica cretica</name>
    <name type="common">Mustard</name>
    <dbReference type="NCBI Taxonomy" id="69181"/>
    <lineage>
        <taxon>Eukaryota</taxon>
        <taxon>Viridiplantae</taxon>
        <taxon>Streptophyta</taxon>
        <taxon>Embryophyta</taxon>
        <taxon>Tracheophyta</taxon>
        <taxon>Spermatophyta</taxon>
        <taxon>Magnoliopsida</taxon>
        <taxon>eudicotyledons</taxon>
        <taxon>Gunneridae</taxon>
        <taxon>Pentapetalae</taxon>
        <taxon>rosids</taxon>
        <taxon>malvids</taxon>
        <taxon>Brassicales</taxon>
        <taxon>Brassicaceae</taxon>
        <taxon>Brassiceae</taxon>
        <taxon>Brassica</taxon>
    </lineage>
</organism>
<sequence length="376" mass="43863">MTVYQASAQAVTCGFAILAENINLTITFVYSHNQVEERRTLWEELARLNATSPVSRCPWAEAEVFESQTKGLPYSWWNNQDDNPISKRIDHLFVNQHWATTFPDAYGEFLEPEQSDHSPCLVSMPSLRRRVIKPFKFFDHVVDHPQYLDSFREAWDCLSIRGTSQFKLQRSLKLLKGVLRNLNRTHFSGITMRVNEQTATLSALQRQLLTHPDTETARLEHEARAKWHMLIKAEEKFYRQKSRVQWNHLGDRDTPFYFKTVIQRAARNHIHFLRDADENYIGSIEEIKSHSAAYFENILGHTDMPVSPCSPLSPDPQLLQSKGIFREEGVLSFWRGNQANVIRYFPRQASNFAFKGYFKTRLGCSKEKDDYLKWLA</sequence>
<keyword evidence="2" id="KW-0812">Transmembrane</keyword>
<evidence type="ECO:0000313" key="4">
    <source>
        <dbReference type="EMBL" id="KAF3605153.1"/>
    </source>
</evidence>
<dbReference type="Pfam" id="PF00153">
    <property type="entry name" value="Mito_carr"/>
    <property type="match status" value="1"/>
</dbReference>
<dbReference type="EMBL" id="QGKV02000297">
    <property type="protein sequence ID" value="KAF3605153.1"/>
    <property type="molecule type" value="Genomic_DNA"/>
</dbReference>
<comment type="caution">
    <text evidence="4">The sequence shown here is derived from an EMBL/GenBank/DDBJ whole genome shotgun (WGS) entry which is preliminary data.</text>
</comment>
<keyword evidence="5" id="KW-1185">Reference proteome</keyword>
<comment type="subcellular location">
    <subcellularLocation>
        <location evidence="1">Membrane</location>
        <topology evidence="1">Multi-pass membrane protein</topology>
    </subcellularLocation>
</comment>
<dbReference type="SUPFAM" id="SSF103506">
    <property type="entry name" value="Mitochondrial carrier"/>
    <property type="match status" value="1"/>
</dbReference>
<dbReference type="InterPro" id="IPR023395">
    <property type="entry name" value="MCP_dom_sf"/>
</dbReference>
<reference evidence="4 5" key="1">
    <citation type="journal article" date="2020" name="BMC Genomics">
        <title>Intraspecific diversification of the crop wild relative Brassica cretica Lam. using demographic model selection.</title>
        <authorList>
            <person name="Kioukis A."/>
            <person name="Michalopoulou V.A."/>
            <person name="Briers L."/>
            <person name="Pirintsos S."/>
            <person name="Studholme D.J."/>
            <person name="Pavlidis P."/>
            <person name="Sarris P.F."/>
        </authorList>
    </citation>
    <scope>NUCLEOTIDE SEQUENCE [LARGE SCALE GENOMIC DNA]</scope>
    <source>
        <strain evidence="5">cv. PFS-1207/04</strain>
    </source>
</reference>
<dbReference type="PANTHER" id="PTHR33710">
    <property type="entry name" value="BNAC02G09200D PROTEIN"/>
    <property type="match status" value="1"/>
</dbReference>
<dbReference type="Gene3D" id="3.60.10.10">
    <property type="entry name" value="Endonuclease/exonuclease/phosphatase"/>
    <property type="match status" value="1"/>
</dbReference>
<gene>
    <name evidence="4" type="ORF">DY000_02045926</name>
</gene>